<dbReference type="EMBL" id="AP028914">
    <property type="protein sequence ID" value="BES95600.1"/>
    <property type="molecule type" value="Genomic_DNA"/>
</dbReference>
<dbReference type="SMART" id="SM00474">
    <property type="entry name" value="35EXOc"/>
    <property type="match status" value="1"/>
</dbReference>
<dbReference type="InterPro" id="IPR012337">
    <property type="entry name" value="RNaseH-like_sf"/>
</dbReference>
<evidence type="ECO:0000256" key="7">
    <source>
        <dbReference type="ARBA" id="ARBA00033331"/>
    </source>
</evidence>
<comment type="pathway">
    <text evidence="1">Protein modification; protein lipoylation via endogenous pathway; protein N(6)-(lipoyl)lysine from octanoyl-[acyl-carrier-protein]: step 1/2.</text>
</comment>
<evidence type="ECO:0000259" key="8">
    <source>
        <dbReference type="PROSITE" id="PS51733"/>
    </source>
</evidence>
<dbReference type="CDD" id="cd16444">
    <property type="entry name" value="LipB"/>
    <property type="match status" value="1"/>
</dbReference>
<feature type="domain" description="BPL/LPL catalytic" evidence="8">
    <location>
        <begin position="455"/>
        <end position="636"/>
    </location>
</feature>
<gene>
    <name evidence="9" type="ORF">NTJ_08409</name>
</gene>
<dbReference type="PROSITE" id="PS51733">
    <property type="entry name" value="BPL_LPL_CATALYTIC"/>
    <property type="match status" value="1"/>
</dbReference>
<dbReference type="InterPro" id="IPR004143">
    <property type="entry name" value="BPL_LPL_catalytic"/>
</dbReference>
<protein>
    <recommendedName>
        <fullName evidence="3">lipoyl(octanoyl) transferase</fullName>
        <ecNumber evidence="3">2.3.1.181</ecNumber>
    </recommendedName>
    <alternativeName>
        <fullName evidence="6">Lipoate-protein ligase B</fullName>
    </alternativeName>
    <alternativeName>
        <fullName evidence="7">Lipoyl/octanoyl transferase</fullName>
    </alternativeName>
</protein>
<dbReference type="PANTHER" id="PTHR10993:SF7">
    <property type="entry name" value="LIPOYLTRANSFERASE 2, MITOCHONDRIAL-RELATED"/>
    <property type="match status" value="1"/>
</dbReference>
<dbReference type="HAMAP" id="MF_00013">
    <property type="entry name" value="LipB"/>
    <property type="match status" value="1"/>
</dbReference>
<dbReference type="InterPro" id="IPR045864">
    <property type="entry name" value="aa-tRNA-synth_II/BPL/LPL"/>
</dbReference>
<dbReference type="Pfam" id="PF01612">
    <property type="entry name" value="DNA_pol_A_exo1"/>
    <property type="match status" value="1"/>
</dbReference>
<comment type="similarity">
    <text evidence="2">Belongs to the LipB family.</text>
</comment>
<keyword evidence="4" id="KW-0808">Transferase</keyword>
<evidence type="ECO:0000256" key="2">
    <source>
        <dbReference type="ARBA" id="ARBA00007907"/>
    </source>
</evidence>
<dbReference type="Pfam" id="PF21948">
    <property type="entry name" value="LplA-B_cat"/>
    <property type="match status" value="1"/>
</dbReference>
<evidence type="ECO:0000256" key="3">
    <source>
        <dbReference type="ARBA" id="ARBA00012334"/>
    </source>
</evidence>
<dbReference type="NCBIfam" id="TIGR00214">
    <property type="entry name" value="lipB"/>
    <property type="match status" value="1"/>
</dbReference>
<evidence type="ECO:0000256" key="6">
    <source>
        <dbReference type="ARBA" id="ARBA00030797"/>
    </source>
</evidence>
<dbReference type="SUPFAM" id="SSF53098">
    <property type="entry name" value="Ribonuclease H-like"/>
    <property type="match status" value="2"/>
</dbReference>
<reference evidence="9 10" key="1">
    <citation type="submission" date="2023-09" db="EMBL/GenBank/DDBJ databases">
        <title>Nesidiocoris tenuis whole genome shotgun sequence.</title>
        <authorList>
            <person name="Shibata T."/>
            <person name="Shimoda M."/>
            <person name="Kobayashi T."/>
            <person name="Uehara T."/>
        </authorList>
    </citation>
    <scope>NUCLEOTIDE SEQUENCE [LARGE SCALE GENOMIC DNA]</scope>
    <source>
        <strain evidence="9 10">Japan</strain>
    </source>
</reference>
<dbReference type="InterPro" id="IPR020605">
    <property type="entry name" value="Octanoyltransferase_CS"/>
</dbReference>
<evidence type="ECO:0000256" key="1">
    <source>
        <dbReference type="ARBA" id="ARBA00004821"/>
    </source>
</evidence>
<dbReference type="Proteomes" id="UP001307889">
    <property type="component" value="Chromosome 6"/>
</dbReference>
<dbReference type="InterPro" id="IPR036397">
    <property type="entry name" value="RNaseH_sf"/>
</dbReference>
<keyword evidence="10" id="KW-1185">Reference proteome</keyword>
<name>A0ABN7ATT2_9HEMI</name>
<organism evidence="9 10">
    <name type="scientific">Nesidiocoris tenuis</name>
    <dbReference type="NCBI Taxonomy" id="355587"/>
    <lineage>
        <taxon>Eukaryota</taxon>
        <taxon>Metazoa</taxon>
        <taxon>Ecdysozoa</taxon>
        <taxon>Arthropoda</taxon>
        <taxon>Hexapoda</taxon>
        <taxon>Insecta</taxon>
        <taxon>Pterygota</taxon>
        <taxon>Neoptera</taxon>
        <taxon>Paraneoptera</taxon>
        <taxon>Hemiptera</taxon>
        <taxon>Heteroptera</taxon>
        <taxon>Panheteroptera</taxon>
        <taxon>Cimicomorpha</taxon>
        <taxon>Miridae</taxon>
        <taxon>Dicyphina</taxon>
        <taxon>Nesidiocoris</taxon>
    </lineage>
</organism>
<proteinExistence type="inferred from homology"/>
<dbReference type="EC" id="2.3.1.181" evidence="3"/>
<evidence type="ECO:0000256" key="5">
    <source>
        <dbReference type="ARBA" id="ARBA00023315"/>
    </source>
</evidence>
<dbReference type="InterPro" id="IPR000544">
    <property type="entry name" value="Octanoyltransferase"/>
</dbReference>
<dbReference type="Gene3D" id="3.30.930.10">
    <property type="entry name" value="Bira Bifunctional Protein, Domain 2"/>
    <property type="match status" value="1"/>
</dbReference>
<evidence type="ECO:0000256" key="4">
    <source>
        <dbReference type="ARBA" id="ARBA00022679"/>
    </source>
</evidence>
<keyword evidence="5" id="KW-0012">Acyltransferase</keyword>
<dbReference type="PANTHER" id="PTHR10993">
    <property type="entry name" value="OCTANOYLTRANSFERASE"/>
    <property type="match status" value="1"/>
</dbReference>
<sequence length="642" mass="72390">MNQYYDAIKITQRNKSRDKKTTISDVPSAKRFKCGRPLEIPAEPPAVVTDNCNLPTLRDKFSEFNNEEKIGRCRAQGKSVVTSSTSIRSKSEDDGIYGLLLSGDIAVECERLLNVAEEAKEYLVLGLDLDWPSSYKASIAKISNIHLCYGENRCILFDVTLVKKLPLVFVKLIQHPNVRLIGRNIIDDLLKLGNDFNFDVKQVVKSNLVLASGVKNKLSCSHRWSFTQYDPLNQACQPENGAVEENYVDEEDILQYEHRVATFPGKIKFFAEFHEIAVQSDELLTQAEKSNALLVLGFDLEWPCIPGRTSGKVALMQICPDDSVCYLFHIYYLKALPKALVVLLKHSNVRLTGLNIANDIRKLARDFGIDLSTVLSDNLIELNSFANEKLRSKSRWSLAGLTANQLKLDLDKGPVRVSNWSKKNLTRQQLMYAATDAYVSLKCYQKLDSLGNAYPWEGGVLLVLEHKPVYTIGLRTKGYDVQDEERLRRLGADFQRTDRGGLITFHGHGQLVVYPILDLRLWKPSVKWYVENLEDTVIGLCSSLSVAAHRYHPYPGIWVGEKKLCAVGIHASRYVTTHGIAINCNTDLRWFEHIVPCGIEGKGVTSLTELLSRNVNVEEVVPVFLKAFEDKFSCELVEINDC</sequence>
<evidence type="ECO:0000313" key="10">
    <source>
        <dbReference type="Proteomes" id="UP001307889"/>
    </source>
</evidence>
<dbReference type="InterPro" id="IPR002562">
    <property type="entry name" value="3'-5'_exonuclease_dom"/>
</dbReference>
<evidence type="ECO:0000313" key="9">
    <source>
        <dbReference type="EMBL" id="BES95600.1"/>
    </source>
</evidence>
<dbReference type="PROSITE" id="PS01313">
    <property type="entry name" value="LIPB"/>
    <property type="match status" value="1"/>
</dbReference>
<dbReference type="NCBIfam" id="NF010925">
    <property type="entry name" value="PRK14345.1"/>
    <property type="match status" value="1"/>
</dbReference>
<dbReference type="Gene3D" id="3.30.420.10">
    <property type="entry name" value="Ribonuclease H-like superfamily/Ribonuclease H"/>
    <property type="match status" value="1"/>
</dbReference>
<dbReference type="CDD" id="cd06141">
    <property type="entry name" value="WRN_exo"/>
    <property type="match status" value="1"/>
</dbReference>
<dbReference type="SUPFAM" id="SSF55681">
    <property type="entry name" value="Class II aaRS and biotin synthetases"/>
    <property type="match status" value="1"/>
</dbReference>
<accession>A0ABN7ATT2</accession>